<dbReference type="eggNOG" id="COG4818">
    <property type="taxonomic scope" value="Bacteria"/>
</dbReference>
<evidence type="ECO:0000256" key="4">
    <source>
        <dbReference type="ARBA" id="ARBA00023136"/>
    </source>
</evidence>
<sequence>MSISSAGVPANIATFLAYLFGWISGLVIFLLEKKNASIQFHGAQSIVLFGSLTVLNILLPFVPALGPLLMILIAPISMILWLILLAMSLLGNAPRLPVIANFADQLVGKKDDDEPGSFIEKQ</sequence>
<comment type="caution">
    <text evidence="6">The sequence shown here is derived from an EMBL/GenBank/DDBJ whole genome shotgun (WGS) entry which is preliminary data.</text>
</comment>
<dbReference type="GO" id="GO:0016020">
    <property type="term" value="C:membrane"/>
    <property type="evidence" value="ECO:0007669"/>
    <property type="project" value="UniProtKB-SubCell"/>
</dbReference>
<dbReference type="PANTHER" id="PTHR36460:SF1">
    <property type="entry name" value="UPF0132 DOMAIN PROTEIN (AFU_ORTHOLOGUE AFUA_3G10255)"/>
    <property type="match status" value="1"/>
</dbReference>
<feature type="transmembrane region" description="Helical" evidence="5">
    <location>
        <begin position="43"/>
        <end position="62"/>
    </location>
</feature>
<evidence type="ECO:0000313" key="6">
    <source>
        <dbReference type="EMBL" id="EAW32932.1"/>
    </source>
</evidence>
<feature type="transmembrane region" description="Helical" evidence="5">
    <location>
        <begin position="68"/>
        <end position="90"/>
    </location>
</feature>
<dbReference type="STRING" id="247633.GP2143_16791"/>
<evidence type="ECO:0008006" key="8">
    <source>
        <dbReference type="Google" id="ProtNLM"/>
    </source>
</evidence>
<keyword evidence="7" id="KW-1185">Reference proteome</keyword>
<accession>A0Y9X8</accession>
<keyword evidence="4 5" id="KW-0472">Membrane</keyword>
<evidence type="ECO:0000256" key="1">
    <source>
        <dbReference type="ARBA" id="ARBA00004141"/>
    </source>
</evidence>
<keyword evidence="2 5" id="KW-0812">Transmembrane</keyword>
<organism evidence="6 7">
    <name type="scientific">marine gamma proteobacterium HTCC2143</name>
    <dbReference type="NCBI Taxonomy" id="247633"/>
    <lineage>
        <taxon>Bacteria</taxon>
        <taxon>Pseudomonadati</taxon>
        <taxon>Pseudomonadota</taxon>
        <taxon>Gammaproteobacteria</taxon>
        <taxon>Cellvibrionales</taxon>
        <taxon>Spongiibacteraceae</taxon>
        <taxon>BD1-7 clade</taxon>
    </lineage>
</organism>
<comment type="subcellular location">
    <subcellularLocation>
        <location evidence="1">Membrane</location>
        <topology evidence="1">Multi-pass membrane protein</topology>
    </subcellularLocation>
</comment>
<reference evidence="6 7" key="1">
    <citation type="journal article" date="2010" name="J. Bacteriol.">
        <title>Genome sequence of the oligotrophic marine Gammaproteobacterium HTCC2143, isolated from the Oregon Coast.</title>
        <authorList>
            <person name="Oh H.M."/>
            <person name="Kang I."/>
            <person name="Ferriera S."/>
            <person name="Giovannoni S.J."/>
            <person name="Cho J.C."/>
        </authorList>
    </citation>
    <scope>NUCLEOTIDE SEQUENCE [LARGE SCALE GENOMIC DNA]</scope>
    <source>
        <strain evidence="6 7">HTCC2143</strain>
    </source>
</reference>
<dbReference type="OrthoDB" id="5149061at2"/>
<dbReference type="EMBL" id="AAVT01000001">
    <property type="protein sequence ID" value="EAW32932.1"/>
    <property type="molecule type" value="Genomic_DNA"/>
</dbReference>
<evidence type="ECO:0000256" key="5">
    <source>
        <dbReference type="SAM" id="Phobius"/>
    </source>
</evidence>
<evidence type="ECO:0000256" key="2">
    <source>
        <dbReference type="ARBA" id="ARBA00022692"/>
    </source>
</evidence>
<evidence type="ECO:0000313" key="7">
    <source>
        <dbReference type="Proteomes" id="UP000004931"/>
    </source>
</evidence>
<keyword evidence="3 5" id="KW-1133">Transmembrane helix</keyword>
<evidence type="ECO:0000256" key="3">
    <source>
        <dbReference type="ARBA" id="ARBA00022989"/>
    </source>
</evidence>
<protein>
    <recommendedName>
        <fullName evidence="8">DUF4870 domain-containing protein</fullName>
    </recommendedName>
</protein>
<name>A0Y9X8_9GAMM</name>
<dbReference type="Proteomes" id="UP000004931">
    <property type="component" value="Unassembled WGS sequence"/>
</dbReference>
<dbReference type="PANTHER" id="PTHR36460">
    <property type="entry name" value="UPF0132 DOMAIN PROTEIN (AFU_ORTHOLOGUE AFUA_3G10255)"/>
    <property type="match status" value="1"/>
</dbReference>
<proteinExistence type="predicted"/>
<dbReference type="AlphaFoldDB" id="A0Y9X8"/>
<feature type="transmembrane region" description="Helical" evidence="5">
    <location>
        <begin position="12"/>
        <end position="31"/>
    </location>
</feature>
<gene>
    <name evidence="6" type="ORF">GP2143_16791</name>
</gene>